<reference evidence="1" key="1">
    <citation type="submission" date="2018-04" db="EMBL/GenBank/DDBJ databases">
        <authorList>
            <person name="Go L.Y."/>
            <person name="Mitchell J.A."/>
        </authorList>
    </citation>
    <scope>NUCLEOTIDE SEQUENCE</scope>
    <source>
        <strain evidence="1">ARTV</strain>
    </source>
</reference>
<sequence>MTLQLSTITPKVTINNNKAVTTSKDVADYFGKEHQKVVLKISNLDCSEQFLTRNFWRFKFEHKGNTYDAYEMTKNGFIFLVMGFTGKKAAQFEEAYIAEFDRMESELNSAIAVTGATNKVLLTLLPNGKVDSARVIHDNEYVASLESLFEIGRRAGYMIIHKDELIKKLSE</sequence>
<dbReference type="NCBIfam" id="TIGR02681">
    <property type="entry name" value="phage_pRha"/>
    <property type="match status" value="1"/>
</dbReference>
<dbReference type="AlphaFoldDB" id="A0A3B0MMW8"/>
<dbReference type="Pfam" id="PF09669">
    <property type="entry name" value="Phage_pRha"/>
    <property type="match status" value="1"/>
</dbReference>
<accession>A0A3B0MMW8</accession>
<evidence type="ECO:0000313" key="1">
    <source>
        <dbReference type="EMBL" id="SSW96674.1"/>
    </source>
</evidence>
<dbReference type="EMBL" id="UFQR01000052">
    <property type="protein sequence ID" value="SSW96674.1"/>
    <property type="molecule type" value="Genomic_DNA"/>
</dbReference>
<dbReference type="InterPro" id="IPR014054">
    <property type="entry name" value="Phage_regulatory_Rha"/>
</dbReference>
<name>A0A3B0MMW8_9GAMM</name>
<proteinExistence type="predicted"/>
<gene>
    <name evidence="1" type="ORF">ARTV_3221</name>
</gene>
<protein>
    <submittedName>
        <fullName evidence="1">Uncharacterized protein</fullName>
    </submittedName>
</protein>
<organism evidence="1">
    <name type="scientific">Arsenophonus endosymbiont of Trialeurodes vaporariorum</name>
    <dbReference type="NCBI Taxonomy" id="235567"/>
    <lineage>
        <taxon>Bacteria</taxon>
        <taxon>Pseudomonadati</taxon>
        <taxon>Pseudomonadota</taxon>
        <taxon>Gammaproteobacteria</taxon>
        <taxon>Enterobacterales</taxon>
        <taxon>Morganellaceae</taxon>
        <taxon>Arsenophonus</taxon>
    </lineage>
</organism>